<dbReference type="EMBL" id="CYKH01001781">
    <property type="protein sequence ID" value="CUG89955.1"/>
    <property type="molecule type" value="Genomic_DNA"/>
</dbReference>
<sequence length="230" mass="26457">MELAATDRKIVDFLRLKLVEKERTIFELQKDLLVKDEKLHEMERLLREAQRPSTSGDFKLWKSTSQIIVKSLLERITVVTGAYENLLSLNRRCFLEMPRPARNNIPVLPTDTDRLLASTLIESARYRHEMNELRARNESLSQQLSLVTHPSLQQQALSSSDTAHLRRAEATIQHMASLQRKLIQEKDSLSLEVESLRRHSQSHSAHLHGDNPSSTSIPFRLPTNKYAFGL</sequence>
<name>A0A0S4JI36_BODSA</name>
<organism evidence="2 3">
    <name type="scientific">Bodo saltans</name>
    <name type="common">Flagellated protozoan</name>
    <dbReference type="NCBI Taxonomy" id="75058"/>
    <lineage>
        <taxon>Eukaryota</taxon>
        <taxon>Discoba</taxon>
        <taxon>Euglenozoa</taxon>
        <taxon>Kinetoplastea</taxon>
        <taxon>Metakinetoplastina</taxon>
        <taxon>Eubodonida</taxon>
        <taxon>Bodonidae</taxon>
        <taxon>Bodo</taxon>
    </lineage>
</organism>
<dbReference type="AlphaFoldDB" id="A0A0S4JI36"/>
<keyword evidence="3" id="KW-1185">Reference proteome</keyword>
<accession>A0A0S4JI36</accession>
<dbReference type="Proteomes" id="UP000051952">
    <property type="component" value="Unassembled WGS sequence"/>
</dbReference>
<evidence type="ECO:0000313" key="3">
    <source>
        <dbReference type="Proteomes" id="UP000051952"/>
    </source>
</evidence>
<proteinExistence type="predicted"/>
<reference evidence="3" key="1">
    <citation type="submission" date="2015-09" db="EMBL/GenBank/DDBJ databases">
        <authorList>
            <consortium name="Pathogen Informatics"/>
        </authorList>
    </citation>
    <scope>NUCLEOTIDE SEQUENCE [LARGE SCALE GENOMIC DNA]</scope>
    <source>
        <strain evidence="3">Lake Konstanz</strain>
    </source>
</reference>
<gene>
    <name evidence="2" type="ORF">BSAL_24250</name>
</gene>
<evidence type="ECO:0000256" key="1">
    <source>
        <dbReference type="SAM" id="MobiDB-lite"/>
    </source>
</evidence>
<dbReference type="VEuPathDB" id="TriTrypDB:BSAL_24250"/>
<feature type="region of interest" description="Disordered" evidence="1">
    <location>
        <begin position="193"/>
        <end position="218"/>
    </location>
</feature>
<evidence type="ECO:0000313" key="2">
    <source>
        <dbReference type="EMBL" id="CUG89955.1"/>
    </source>
</evidence>
<protein>
    <submittedName>
        <fullName evidence="2">Uncharacterized protein</fullName>
    </submittedName>
</protein>